<feature type="transmembrane region" description="Helical" evidence="1">
    <location>
        <begin position="20"/>
        <end position="38"/>
    </location>
</feature>
<proteinExistence type="predicted"/>
<dbReference type="Proteomes" id="UP000294927">
    <property type="component" value="Unassembled WGS sequence"/>
</dbReference>
<evidence type="ECO:0000313" key="2">
    <source>
        <dbReference type="EMBL" id="TDV47061.1"/>
    </source>
</evidence>
<keyword evidence="1" id="KW-0472">Membrane</keyword>
<comment type="caution">
    <text evidence="2">The sequence shown here is derived from an EMBL/GenBank/DDBJ whole genome shotgun (WGS) entry which is preliminary data.</text>
</comment>
<keyword evidence="1" id="KW-0812">Transmembrane</keyword>
<dbReference type="OrthoDB" id="4772660at2"/>
<dbReference type="AlphaFoldDB" id="A0A4V3FSD9"/>
<gene>
    <name evidence="2" type="ORF">CLV71_110244</name>
</gene>
<name>A0A4V3FSD9_9PSEU</name>
<dbReference type="InterPro" id="IPR025339">
    <property type="entry name" value="DUF4245"/>
</dbReference>
<dbReference type="EMBL" id="SOCP01000010">
    <property type="protein sequence ID" value="TDV47061.1"/>
    <property type="molecule type" value="Genomic_DNA"/>
</dbReference>
<evidence type="ECO:0000256" key="1">
    <source>
        <dbReference type="SAM" id="Phobius"/>
    </source>
</evidence>
<dbReference type="Pfam" id="PF14030">
    <property type="entry name" value="DUF4245"/>
    <property type="match status" value="1"/>
</dbReference>
<accession>A0A4V3FSD9</accession>
<evidence type="ECO:0000313" key="3">
    <source>
        <dbReference type="Proteomes" id="UP000294927"/>
    </source>
</evidence>
<keyword evidence="1" id="KW-1133">Transmembrane helix</keyword>
<protein>
    <submittedName>
        <fullName evidence="2">Uncharacterized protein DUF4245</fullName>
    </submittedName>
</protein>
<organism evidence="2 3">
    <name type="scientific">Actinophytocola oryzae</name>
    <dbReference type="NCBI Taxonomy" id="502181"/>
    <lineage>
        <taxon>Bacteria</taxon>
        <taxon>Bacillati</taxon>
        <taxon>Actinomycetota</taxon>
        <taxon>Actinomycetes</taxon>
        <taxon>Pseudonocardiales</taxon>
        <taxon>Pseudonocardiaceae</taxon>
    </lineage>
</organism>
<sequence>MACVTDRHPGRAGLRMRDMLGAVLLLVAIIGVVLWFFGGCSFSPGGPSVDSASIPSADASGELSRTAGSVEFGVRSPSVPGKWRANSTSTGPVGSGASGNVVVRVGWVTPSGAFLQLSQSGGDPADVLTTETGQTEAPAANGSVDVGGVTWTSYPGRRDEAAWVTELDGTVLLITGSADEAEFRQLATATVKATPLAA</sequence>
<reference evidence="2 3" key="1">
    <citation type="submission" date="2019-03" db="EMBL/GenBank/DDBJ databases">
        <title>Genomic Encyclopedia of Archaeal and Bacterial Type Strains, Phase II (KMG-II): from individual species to whole genera.</title>
        <authorList>
            <person name="Goeker M."/>
        </authorList>
    </citation>
    <scope>NUCLEOTIDE SEQUENCE [LARGE SCALE GENOMIC DNA]</scope>
    <source>
        <strain evidence="2 3">DSM 45499</strain>
    </source>
</reference>
<keyword evidence="3" id="KW-1185">Reference proteome</keyword>